<dbReference type="InParanoid" id="A0A1E1KCP2"/>
<accession>A0A1E1KCP2</accession>
<gene>
    <name evidence="3" type="ORF">RCO7_08791</name>
</gene>
<protein>
    <recommendedName>
        <fullName evidence="2">CCHC-type domain-containing protein</fullName>
    </recommendedName>
</protein>
<dbReference type="EMBL" id="FJUW01000011">
    <property type="protein sequence ID" value="CZS95818.1"/>
    <property type="molecule type" value="Genomic_DNA"/>
</dbReference>
<dbReference type="GO" id="GO:0008270">
    <property type="term" value="F:zinc ion binding"/>
    <property type="evidence" value="ECO:0007669"/>
    <property type="project" value="InterPro"/>
</dbReference>
<dbReference type="GO" id="GO:0003676">
    <property type="term" value="F:nucleic acid binding"/>
    <property type="evidence" value="ECO:0007669"/>
    <property type="project" value="InterPro"/>
</dbReference>
<dbReference type="Proteomes" id="UP000178129">
    <property type="component" value="Unassembled WGS sequence"/>
</dbReference>
<feature type="region of interest" description="Disordered" evidence="1">
    <location>
        <begin position="326"/>
        <end position="345"/>
    </location>
</feature>
<feature type="region of interest" description="Disordered" evidence="1">
    <location>
        <begin position="89"/>
        <end position="141"/>
    </location>
</feature>
<feature type="domain" description="CCHC-type" evidence="2">
    <location>
        <begin position="156"/>
        <end position="171"/>
    </location>
</feature>
<keyword evidence="4" id="KW-1185">Reference proteome</keyword>
<dbReference type="InterPro" id="IPR036875">
    <property type="entry name" value="Znf_CCHC_sf"/>
</dbReference>
<dbReference type="SMART" id="SM00343">
    <property type="entry name" value="ZnF_C2HC"/>
    <property type="match status" value="3"/>
</dbReference>
<feature type="compositionally biased region" description="Polar residues" evidence="1">
    <location>
        <begin position="396"/>
        <end position="410"/>
    </location>
</feature>
<sequence>MAYISQMMLMRLKAAEDGIDVKLIYLDYRDALLRLQQVENASTTSFGAQQYVAEHQTWDMNWPEAAFPGVDPRDPTTLAAPHLLQALEPAQSSQQEKSNHQPSNNPVIYLPNSSHASVKSSFPELRLQQRNLNRKGRRGRAAARTELARAQQKLLRCHNCGEEHQARDCPKDHTLQYNDPMQLDQQLSSAPTAKTQMHSSIDQAITTTIKPPNGQFQLSSLDIIGVQTLRAILQNCEAKRTSGQLAEQKKDTVLPIYTSSKPLISPILYRIQTAARAPTPVPVNNDAFERGRVPNNIGNWNAETAAIWLDEHRTKTVINQASIPSPKNLRKESHEPCTKTIPNQNHPTILSNSHEVLAPSTLQIPTSATMAPVSNTLHQHQESENPPSPVRKPFPRSTNQKPSRPPNITQMIYPPTTPPASPVAGCTNCKRSGHQWKECKEPCTLCDRARHTAGECTFRLR</sequence>
<feature type="compositionally biased region" description="Polar residues" evidence="1">
    <location>
        <begin position="90"/>
        <end position="120"/>
    </location>
</feature>
<evidence type="ECO:0000259" key="2">
    <source>
        <dbReference type="SMART" id="SM00343"/>
    </source>
</evidence>
<dbReference type="AlphaFoldDB" id="A0A1E1KCP2"/>
<name>A0A1E1KCP2_9HELO</name>
<dbReference type="InterPro" id="IPR001878">
    <property type="entry name" value="Znf_CCHC"/>
</dbReference>
<reference evidence="4" key="1">
    <citation type="submission" date="2016-03" db="EMBL/GenBank/DDBJ databases">
        <authorList>
            <person name="Ploux O."/>
        </authorList>
    </citation>
    <scope>NUCLEOTIDE SEQUENCE [LARGE SCALE GENOMIC DNA]</scope>
    <source>
        <strain evidence="4">UK7</strain>
    </source>
</reference>
<feature type="domain" description="CCHC-type" evidence="2">
    <location>
        <begin position="425"/>
        <end position="441"/>
    </location>
</feature>
<proteinExistence type="predicted"/>
<comment type="caution">
    <text evidence="3">The sequence shown here is derived from an EMBL/GenBank/DDBJ whole genome shotgun (WGS) entry which is preliminary data.</text>
</comment>
<feature type="compositionally biased region" description="Basic residues" evidence="1">
    <location>
        <begin position="132"/>
        <end position="141"/>
    </location>
</feature>
<evidence type="ECO:0000313" key="4">
    <source>
        <dbReference type="Proteomes" id="UP000178129"/>
    </source>
</evidence>
<dbReference type="Gene3D" id="4.10.60.10">
    <property type="entry name" value="Zinc finger, CCHC-type"/>
    <property type="match status" value="1"/>
</dbReference>
<dbReference type="SUPFAM" id="SSF57756">
    <property type="entry name" value="Retrovirus zinc finger-like domains"/>
    <property type="match status" value="1"/>
</dbReference>
<evidence type="ECO:0000256" key="1">
    <source>
        <dbReference type="SAM" id="MobiDB-lite"/>
    </source>
</evidence>
<evidence type="ECO:0000313" key="3">
    <source>
        <dbReference type="EMBL" id="CZS95818.1"/>
    </source>
</evidence>
<feature type="region of interest" description="Disordered" evidence="1">
    <location>
        <begin position="375"/>
        <end position="424"/>
    </location>
</feature>
<feature type="domain" description="CCHC-type" evidence="2">
    <location>
        <begin position="442"/>
        <end position="458"/>
    </location>
</feature>
<organism evidence="3 4">
    <name type="scientific">Rhynchosporium graminicola</name>
    <dbReference type="NCBI Taxonomy" id="2792576"/>
    <lineage>
        <taxon>Eukaryota</taxon>
        <taxon>Fungi</taxon>
        <taxon>Dikarya</taxon>
        <taxon>Ascomycota</taxon>
        <taxon>Pezizomycotina</taxon>
        <taxon>Leotiomycetes</taxon>
        <taxon>Helotiales</taxon>
        <taxon>Ploettnerulaceae</taxon>
        <taxon>Rhynchosporium</taxon>
    </lineage>
</organism>